<feature type="active site" evidence="9">
    <location>
        <position position="363"/>
    </location>
</feature>
<dbReference type="Proteomes" id="UP001204142">
    <property type="component" value="Unassembled WGS sequence"/>
</dbReference>
<feature type="active site" evidence="9">
    <location>
        <position position="133"/>
    </location>
</feature>
<dbReference type="SMART" id="SM00155">
    <property type="entry name" value="PLDc"/>
    <property type="match status" value="2"/>
</dbReference>
<evidence type="ECO:0000256" key="3">
    <source>
        <dbReference type="ARBA" id="ARBA00022679"/>
    </source>
</evidence>
<keyword evidence="4" id="KW-0677">Repeat</keyword>
<comment type="similarity">
    <text evidence="9">Belongs to the phospholipase D family. Cardiolipin synthase subfamily. ClsB sub-subfamily.</text>
</comment>
<evidence type="ECO:0000256" key="5">
    <source>
        <dbReference type="ARBA" id="ARBA00023098"/>
    </source>
</evidence>
<evidence type="ECO:0000259" key="10">
    <source>
        <dbReference type="PROSITE" id="PS50035"/>
    </source>
</evidence>
<dbReference type="PANTHER" id="PTHR21248:SF23">
    <property type="entry name" value="CARDIOLIPIN SYNTHASE B"/>
    <property type="match status" value="1"/>
</dbReference>
<dbReference type="CDD" id="cd09110">
    <property type="entry name" value="PLDc_CLS_1"/>
    <property type="match status" value="1"/>
</dbReference>
<dbReference type="RefSeq" id="WP_256762947.1">
    <property type="nucleotide sequence ID" value="NZ_JANIGO010000001.1"/>
</dbReference>
<feature type="active site" evidence="9">
    <location>
        <position position="138"/>
    </location>
</feature>
<keyword evidence="6 9" id="KW-0472">Membrane</keyword>
<dbReference type="CDD" id="cd09159">
    <property type="entry name" value="PLDc_ybhO_like_2"/>
    <property type="match status" value="1"/>
</dbReference>
<keyword evidence="8 9" id="KW-1208">Phospholipid metabolism</keyword>
<dbReference type="SUPFAM" id="SSF56024">
    <property type="entry name" value="Phospholipase D/nuclease"/>
    <property type="match status" value="2"/>
</dbReference>
<evidence type="ECO:0000256" key="4">
    <source>
        <dbReference type="ARBA" id="ARBA00022737"/>
    </source>
</evidence>
<keyword evidence="3 9" id="KW-0808">Transferase</keyword>
<keyword evidence="7 9" id="KW-0594">Phospholipid biosynthesis</keyword>
<keyword evidence="1 9" id="KW-1003">Cell membrane</keyword>
<dbReference type="HAMAP" id="MF_01917">
    <property type="entry name" value="Cardiolipin_synth_ClsB"/>
    <property type="match status" value="1"/>
</dbReference>
<feature type="active site" evidence="9">
    <location>
        <position position="365"/>
    </location>
</feature>
<comment type="subcellular location">
    <subcellularLocation>
        <location evidence="9">Cell membrane</location>
        <topology evidence="9">Peripheral membrane protein</topology>
    </subcellularLocation>
</comment>
<evidence type="ECO:0000256" key="6">
    <source>
        <dbReference type="ARBA" id="ARBA00023136"/>
    </source>
</evidence>
<feature type="domain" description="PLD phosphodiesterase" evidence="10">
    <location>
        <begin position="358"/>
        <end position="385"/>
    </location>
</feature>
<comment type="catalytic activity">
    <reaction evidence="9">
        <text>2 a 1,2-diacyl-sn-glycero-3-phospho-(1'-sn-glycerol) = a cardiolipin + glycerol</text>
        <dbReference type="Rhea" id="RHEA:31451"/>
        <dbReference type="ChEBI" id="CHEBI:17754"/>
        <dbReference type="ChEBI" id="CHEBI:62237"/>
        <dbReference type="ChEBI" id="CHEBI:64716"/>
    </reaction>
</comment>
<gene>
    <name evidence="9" type="primary">clsB</name>
    <name evidence="11" type="ORF">NQT62_02300</name>
</gene>
<keyword evidence="12" id="KW-1185">Reference proteome</keyword>
<dbReference type="InterPro" id="IPR001736">
    <property type="entry name" value="PLipase_D/transphosphatidylase"/>
</dbReference>
<protein>
    <recommendedName>
        <fullName evidence="9">Cardiolipin synthase B</fullName>
        <shortName evidence="9">CL synthase</shortName>
        <ecNumber evidence="9">2.7.8.-</ecNumber>
    </recommendedName>
</protein>
<dbReference type="PANTHER" id="PTHR21248">
    <property type="entry name" value="CARDIOLIPIN SYNTHASE"/>
    <property type="match status" value="1"/>
</dbReference>
<feature type="domain" description="PLD phosphodiesterase" evidence="10">
    <location>
        <begin position="126"/>
        <end position="153"/>
    </location>
</feature>
<feature type="active site" evidence="9">
    <location>
        <position position="370"/>
    </location>
</feature>
<dbReference type="Gene3D" id="3.30.870.10">
    <property type="entry name" value="Endonuclease Chain A"/>
    <property type="match status" value="2"/>
</dbReference>
<dbReference type="PROSITE" id="PS50035">
    <property type="entry name" value="PLD"/>
    <property type="match status" value="2"/>
</dbReference>
<evidence type="ECO:0000256" key="9">
    <source>
        <dbReference type="HAMAP-Rule" id="MF_01917"/>
    </source>
</evidence>
<sequence>MKHRIEGLLESRLETLLQPVPPERNGNQVALLTGGEALFPRALAAIANATHAVRIETYIFANDAVGEAFCLALCHAALRGVQVRLVLDGFGGKEGVEHHVPRLQQAGVDVRIFRPEGSPLKLTPTRLRRMHRKIIAVDRRVAFVGGINLIDDLNHADEQHELRMAELREQQSYVHLLSGHRQPLNTNRQLRGDMLGPRYDFAIQLEGPVVGDVWHSMEWLWWQVGPRGTVTDTLTARWWAKRKQRLANVLAEEARQGPIAHQGSVKAQLVLRDNFRFRRRIERSYIQAMSRAHTSVVLANAYFLPSRRMRRAILAARSRGVVVKLLLQGRVEYAFQHYATLHLYDELLQHGVEVYEYTPSFLHAKVGVVDSFWATVGSSNLDPLSTLFAREANMVVHNRAFAQQLKAELLHAIAHHSHRVDPELHRRRPWRSRAFSWVCYKLTQLAVFVTAFGSRY</sequence>
<comment type="function">
    <text evidence="9">Catalyzes the phosphatidyl group transfer from one phosphatidylglycerol molecule to another to form cardiolipin (CL) (diphosphatidylglycerol) and glycerol.</text>
</comment>
<evidence type="ECO:0000313" key="11">
    <source>
        <dbReference type="EMBL" id="MCQ8895269.1"/>
    </source>
</evidence>
<accession>A0ABT1WFS0</accession>
<comment type="caution">
    <text evidence="11">The sequence shown here is derived from an EMBL/GenBank/DDBJ whole genome shotgun (WGS) entry which is preliminary data.</text>
</comment>
<organism evidence="11 12">
    <name type="scientific">Limnobacter humi</name>
    <dbReference type="NCBI Taxonomy" id="1778671"/>
    <lineage>
        <taxon>Bacteria</taxon>
        <taxon>Pseudomonadati</taxon>
        <taxon>Pseudomonadota</taxon>
        <taxon>Betaproteobacteria</taxon>
        <taxon>Burkholderiales</taxon>
        <taxon>Burkholderiaceae</taxon>
        <taxon>Limnobacter</taxon>
    </lineage>
</organism>
<dbReference type="EMBL" id="JANIGO010000001">
    <property type="protein sequence ID" value="MCQ8895269.1"/>
    <property type="molecule type" value="Genomic_DNA"/>
</dbReference>
<keyword evidence="2 9" id="KW-0444">Lipid biosynthesis</keyword>
<dbReference type="InterPro" id="IPR030872">
    <property type="entry name" value="Cardiolipin_synth_ClsB"/>
</dbReference>
<proteinExistence type="inferred from homology"/>
<reference evidence="11 12" key="1">
    <citation type="submission" date="2022-07" db="EMBL/GenBank/DDBJ databases">
        <authorList>
            <person name="Xamxidin M."/>
            <person name="Wu M."/>
        </authorList>
    </citation>
    <scope>NUCLEOTIDE SEQUENCE [LARGE SCALE GENOMIC DNA]</scope>
    <source>
        <strain evidence="11 12">NBRC 111650</strain>
    </source>
</reference>
<dbReference type="EC" id="2.7.8.-" evidence="9"/>
<evidence type="ECO:0000256" key="2">
    <source>
        <dbReference type="ARBA" id="ARBA00022516"/>
    </source>
</evidence>
<evidence type="ECO:0000313" key="12">
    <source>
        <dbReference type="Proteomes" id="UP001204142"/>
    </source>
</evidence>
<name>A0ABT1WFS0_9BURK</name>
<evidence type="ECO:0000256" key="1">
    <source>
        <dbReference type="ARBA" id="ARBA00022475"/>
    </source>
</evidence>
<dbReference type="Pfam" id="PF13091">
    <property type="entry name" value="PLDc_2"/>
    <property type="match status" value="2"/>
</dbReference>
<evidence type="ECO:0000256" key="8">
    <source>
        <dbReference type="ARBA" id="ARBA00023264"/>
    </source>
</evidence>
<keyword evidence="5 9" id="KW-0443">Lipid metabolism</keyword>
<dbReference type="InterPro" id="IPR025202">
    <property type="entry name" value="PLD-like_dom"/>
</dbReference>
<feature type="active site" evidence="9">
    <location>
        <position position="131"/>
    </location>
</feature>
<evidence type="ECO:0000256" key="7">
    <source>
        <dbReference type="ARBA" id="ARBA00023209"/>
    </source>
</evidence>